<reference evidence="3" key="1">
    <citation type="submission" date="2021-08" db="EMBL/GenBank/DDBJ databases">
        <authorList>
            <person name="Misof B."/>
            <person name="Oliver O."/>
            <person name="Podsiadlowski L."/>
            <person name="Donath A."/>
            <person name="Peters R."/>
            <person name="Mayer C."/>
            <person name="Rust J."/>
            <person name="Gunkel S."/>
            <person name="Lesny P."/>
            <person name="Martin S."/>
            <person name="Oeyen J.P."/>
            <person name="Petersen M."/>
            <person name="Panagiotis P."/>
            <person name="Wilbrandt J."/>
            <person name="Tanja T."/>
        </authorList>
    </citation>
    <scope>NUCLEOTIDE SEQUENCE</scope>
    <source>
        <strain evidence="3">GBR_01_08_01A</strain>
        <tissue evidence="3">Thorax + abdomen</tissue>
    </source>
</reference>
<keyword evidence="4" id="KW-1185">Reference proteome</keyword>
<accession>A0AAD9VHS8</accession>
<feature type="region of interest" description="Disordered" evidence="1">
    <location>
        <begin position="147"/>
        <end position="221"/>
    </location>
</feature>
<dbReference type="AlphaFoldDB" id="A0AAD9VHS8"/>
<evidence type="ECO:0000313" key="4">
    <source>
        <dbReference type="Proteomes" id="UP001258017"/>
    </source>
</evidence>
<dbReference type="EMBL" id="JAIFRP010004521">
    <property type="protein sequence ID" value="KAK2575103.1"/>
    <property type="molecule type" value="Genomic_DNA"/>
</dbReference>
<evidence type="ECO:0000256" key="1">
    <source>
        <dbReference type="SAM" id="MobiDB-lite"/>
    </source>
</evidence>
<name>A0AAD9VHS8_9HYME</name>
<feature type="compositionally biased region" description="Basic and acidic residues" evidence="1">
    <location>
        <begin position="173"/>
        <end position="196"/>
    </location>
</feature>
<reference evidence="3" key="2">
    <citation type="journal article" date="2023" name="Commun. Biol.">
        <title>Intrasexual cuticular hydrocarbon dimorphism in a wasp sheds light on hydrocarbon biosynthesis genes in Hymenoptera.</title>
        <authorList>
            <person name="Moris V.C."/>
            <person name="Podsiadlowski L."/>
            <person name="Martin S."/>
            <person name="Oeyen J.P."/>
            <person name="Donath A."/>
            <person name="Petersen M."/>
            <person name="Wilbrandt J."/>
            <person name="Misof B."/>
            <person name="Liedtke D."/>
            <person name="Thamm M."/>
            <person name="Scheiner R."/>
            <person name="Schmitt T."/>
            <person name="Niehuis O."/>
        </authorList>
    </citation>
    <scope>NUCLEOTIDE SEQUENCE</scope>
    <source>
        <strain evidence="3">GBR_01_08_01A</strain>
    </source>
</reference>
<evidence type="ECO:0000259" key="2">
    <source>
        <dbReference type="Pfam" id="PF16071"/>
    </source>
</evidence>
<sequence length="322" mass="36612">MTHYKKCCAQCPGGVLDIPKGSTRWDEVPSYNRFSIAKKLHAENLKHTPLPDKVDYDLIKKMKMEESLHLPCLTNRYQNGKTNNSRSALRPKYHDSVLGCKKPTTTMDLAICWQAPVDSIYEPSRPTHIDGSDGGAAPAIFEFIQHTPNTSRNRLRSNDCNKKYSGAKNYDTYQKKGLVEKSQNESHANSKPDRNNSGHHCKCINSGKPSLGERSKSQYSMRSGVIHADKEKSDPRLIRSAVGIALGTESNDNNYRRLPQKVNVPRPKTPFARRSYSVTTLSPPFSIVNGTRDTDYPEFQRLMTIYQQSYKNPRRYTGHFHY</sequence>
<protein>
    <recommendedName>
        <fullName evidence="2">DUF4812 domain-containing protein</fullName>
    </recommendedName>
</protein>
<dbReference type="InterPro" id="IPR032084">
    <property type="entry name" value="DUF4812"/>
</dbReference>
<gene>
    <name evidence="3" type="ORF">KPH14_008829</name>
</gene>
<comment type="caution">
    <text evidence="3">The sequence shown here is derived from an EMBL/GenBank/DDBJ whole genome shotgun (WGS) entry which is preliminary data.</text>
</comment>
<dbReference type="Pfam" id="PF16071">
    <property type="entry name" value="DUF4812"/>
    <property type="match status" value="1"/>
</dbReference>
<dbReference type="Proteomes" id="UP001258017">
    <property type="component" value="Unassembled WGS sequence"/>
</dbReference>
<evidence type="ECO:0000313" key="3">
    <source>
        <dbReference type="EMBL" id="KAK2575103.1"/>
    </source>
</evidence>
<organism evidence="3 4">
    <name type="scientific">Odynerus spinipes</name>
    <dbReference type="NCBI Taxonomy" id="1348599"/>
    <lineage>
        <taxon>Eukaryota</taxon>
        <taxon>Metazoa</taxon>
        <taxon>Ecdysozoa</taxon>
        <taxon>Arthropoda</taxon>
        <taxon>Hexapoda</taxon>
        <taxon>Insecta</taxon>
        <taxon>Pterygota</taxon>
        <taxon>Neoptera</taxon>
        <taxon>Endopterygota</taxon>
        <taxon>Hymenoptera</taxon>
        <taxon>Apocrita</taxon>
        <taxon>Aculeata</taxon>
        <taxon>Vespoidea</taxon>
        <taxon>Vespidae</taxon>
        <taxon>Eumeninae</taxon>
        <taxon>Odynerus</taxon>
    </lineage>
</organism>
<proteinExistence type="predicted"/>
<feature type="domain" description="DUF4812" evidence="2">
    <location>
        <begin position="263"/>
        <end position="315"/>
    </location>
</feature>